<gene>
    <name evidence="3" type="ORF">FHR86_001940</name>
</gene>
<name>A0ABX0TGG7_9MICC</name>
<evidence type="ECO:0000313" key="3">
    <source>
        <dbReference type="EMBL" id="NIJ01619.1"/>
    </source>
</evidence>
<evidence type="ECO:0000256" key="1">
    <source>
        <dbReference type="SAM" id="MobiDB-lite"/>
    </source>
</evidence>
<accession>A0ABX0TGG7</accession>
<proteinExistence type="predicted"/>
<comment type="caution">
    <text evidence="3">The sequence shown here is derived from an EMBL/GenBank/DDBJ whole genome shotgun (WGS) entry which is preliminary data.</text>
</comment>
<dbReference type="RefSeq" id="WP_167265521.1">
    <property type="nucleotide sequence ID" value="NZ_BAAAVO010000013.1"/>
</dbReference>
<reference evidence="3 4" key="1">
    <citation type="submission" date="2020-03" db="EMBL/GenBank/DDBJ databases">
        <title>Genomic Encyclopedia of Type Strains, Phase III (KMG-III): the genomes of soil and plant-associated and newly described type strains.</title>
        <authorList>
            <person name="Whitman W."/>
        </authorList>
    </citation>
    <scope>NUCLEOTIDE SEQUENCE [LARGE SCALE GENOMIC DNA]</scope>
    <source>
        <strain evidence="3 4">CECT 4207</strain>
    </source>
</reference>
<organism evidence="3 4">
    <name type="scientific">Paenarthrobacter ilicis</name>
    <dbReference type="NCBI Taxonomy" id="43665"/>
    <lineage>
        <taxon>Bacteria</taxon>
        <taxon>Bacillati</taxon>
        <taxon>Actinomycetota</taxon>
        <taxon>Actinomycetes</taxon>
        <taxon>Micrococcales</taxon>
        <taxon>Micrococcaceae</taxon>
        <taxon>Paenarthrobacter</taxon>
    </lineage>
</organism>
<evidence type="ECO:0000313" key="4">
    <source>
        <dbReference type="Proteomes" id="UP000802392"/>
    </source>
</evidence>
<keyword evidence="2" id="KW-1133">Transmembrane helix</keyword>
<feature type="transmembrane region" description="Helical" evidence="2">
    <location>
        <begin position="20"/>
        <end position="47"/>
    </location>
</feature>
<sequence length="90" mass="9367">MTPHHGMTVPTDLSLVTEPGIHLLLMAGLVLLAGLAGTGTFVILLLITPLAKLALDHTRATRGFGAPSTRGTEDAGSRVPASNTHGRKIY</sequence>
<feature type="region of interest" description="Disordered" evidence="1">
    <location>
        <begin position="62"/>
        <end position="90"/>
    </location>
</feature>
<keyword evidence="4" id="KW-1185">Reference proteome</keyword>
<keyword evidence="2" id="KW-0472">Membrane</keyword>
<keyword evidence="2" id="KW-0812">Transmembrane</keyword>
<dbReference type="Proteomes" id="UP000802392">
    <property type="component" value="Unassembled WGS sequence"/>
</dbReference>
<evidence type="ECO:0000256" key="2">
    <source>
        <dbReference type="SAM" id="Phobius"/>
    </source>
</evidence>
<protein>
    <submittedName>
        <fullName evidence="3">Uncharacterized protein</fullName>
    </submittedName>
</protein>
<dbReference type="EMBL" id="JAAOZD010000003">
    <property type="protein sequence ID" value="NIJ01619.1"/>
    <property type="molecule type" value="Genomic_DNA"/>
</dbReference>